<keyword evidence="3" id="KW-1185">Reference proteome</keyword>
<reference evidence="2 3" key="1">
    <citation type="journal article" date="2019" name="Int. J. Syst. Evol. Microbiol.">
        <title>The Global Catalogue of Microorganisms (GCM) 10K type strain sequencing project: providing services to taxonomists for standard genome sequencing and annotation.</title>
        <authorList>
            <consortium name="The Broad Institute Genomics Platform"/>
            <consortium name="The Broad Institute Genome Sequencing Center for Infectious Disease"/>
            <person name="Wu L."/>
            <person name="Ma J."/>
        </authorList>
    </citation>
    <scope>NUCLEOTIDE SEQUENCE [LARGE SCALE GENOMIC DNA]</scope>
    <source>
        <strain evidence="2 3">JCM 7356</strain>
    </source>
</reference>
<comment type="caution">
    <text evidence="2">The sequence shown here is derived from an EMBL/GenBank/DDBJ whole genome shotgun (WGS) entry which is preliminary data.</text>
</comment>
<dbReference type="Pfam" id="PF00542">
    <property type="entry name" value="Ribosomal_L12"/>
    <property type="match status" value="1"/>
</dbReference>
<sequence>MPAGVLITGRNAAARVLDMEPMDDAALAQRLNTIESKLDAIMTYLNLPHPLPETDPRRMPEVLELVQAGKKIQAIKAYRQRTGFGLKRAKDTIDQAADGF</sequence>
<name>A0ABN3ESF1_9ACTN</name>
<feature type="domain" description="Large ribosomal subunit protein bL12 C-terminal" evidence="1">
    <location>
        <begin position="66"/>
        <end position="96"/>
    </location>
</feature>
<evidence type="ECO:0000259" key="1">
    <source>
        <dbReference type="Pfam" id="PF00542"/>
    </source>
</evidence>
<dbReference type="InterPro" id="IPR014719">
    <property type="entry name" value="Ribosomal_bL12_C/ClpS-like"/>
</dbReference>
<proteinExistence type="predicted"/>
<gene>
    <name evidence="2" type="ORF">GCM10010430_63550</name>
</gene>
<dbReference type="Proteomes" id="UP001500305">
    <property type="component" value="Unassembled WGS sequence"/>
</dbReference>
<protein>
    <recommendedName>
        <fullName evidence="1">Large ribosomal subunit protein bL12 C-terminal domain-containing protein</fullName>
    </recommendedName>
</protein>
<organism evidence="2 3">
    <name type="scientific">Kitasatospora cystarginea</name>
    <dbReference type="NCBI Taxonomy" id="58350"/>
    <lineage>
        <taxon>Bacteria</taxon>
        <taxon>Bacillati</taxon>
        <taxon>Actinomycetota</taxon>
        <taxon>Actinomycetes</taxon>
        <taxon>Kitasatosporales</taxon>
        <taxon>Streptomycetaceae</taxon>
        <taxon>Kitasatospora</taxon>
    </lineage>
</organism>
<dbReference type="EMBL" id="BAAATR010000038">
    <property type="protein sequence ID" value="GAA2269351.1"/>
    <property type="molecule type" value="Genomic_DNA"/>
</dbReference>
<accession>A0ABN3ESF1</accession>
<evidence type="ECO:0000313" key="2">
    <source>
        <dbReference type="EMBL" id="GAA2269351.1"/>
    </source>
</evidence>
<dbReference type="Gene3D" id="3.30.1390.10">
    <property type="match status" value="1"/>
</dbReference>
<evidence type="ECO:0000313" key="3">
    <source>
        <dbReference type="Proteomes" id="UP001500305"/>
    </source>
</evidence>
<dbReference type="InterPro" id="IPR013823">
    <property type="entry name" value="Ribosomal_bL12_C"/>
</dbReference>